<feature type="domain" description="Nitroreductase" evidence="9">
    <location>
        <begin position="12"/>
        <end position="169"/>
    </location>
</feature>
<organism evidence="10 11">
    <name type="scientific">Reichenbachiella carrageenanivorans</name>
    <dbReference type="NCBI Taxonomy" id="2979869"/>
    <lineage>
        <taxon>Bacteria</taxon>
        <taxon>Pseudomonadati</taxon>
        <taxon>Bacteroidota</taxon>
        <taxon>Cytophagia</taxon>
        <taxon>Cytophagales</taxon>
        <taxon>Reichenbachiellaceae</taxon>
        <taxon>Reichenbachiella</taxon>
    </lineage>
</organism>
<dbReference type="Pfam" id="PF00881">
    <property type="entry name" value="Nitroreductase"/>
    <property type="match status" value="1"/>
</dbReference>
<evidence type="ECO:0000256" key="5">
    <source>
        <dbReference type="ARBA" id="ARBA00022857"/>
    </source>
</evidence>
<dbReference type="CDD" id="cd02135">
    <property type="entry name" value="YdjA-like"/>
    <property type="match status" value="1"/>
</dbReference>
<sequence>MTYDKAQISELIKNRRSIFPKNYSGERVPDEAIAEMLESANWAPTHKMTEPWRFTVFCDEGIEAFANFQAELYLKSAGKKPDKDKIKKLKSKPLMCSHIISIGMKRNKSVPKMEEIAAVAAAVQNMHLTATALGVGCYWSTGGVTYEKKANAFFDLSEKDLLMGFLYIGMPKSGKWPTGKRKSIHKKVRWVRESTSK</sequence>
<dbReference type="EMBL" id="CP106735">
    <property type="protein sequence ID" value="UXX80185.1"/>
    <property type="molecule type" value="Genomic_DNA"/>
</dbReference>
<dbReference type="InterPro" id="IPR052530">
    <property type="entry name" value="NAD(P)H_nitroreductase"/>
</dbReference>
<keyword evidence="7 8" id="KW-0520">NAD</keyword>
<comment type="cofactor">
    <cofactor evidence="1 8">
        <name>FMN</name>
        <dbReference type="ChEBI" id="CHEBI:58210"/>
    </cofactor>
</comment>
<dbReference type="EC" id="1.-.-.-" evidence="8"/>
<comment type="similarity">
    <text evidence="2 8">Belongs to the nitroreductase family.</text>
</comment>
<evidence type="ECO:0000256" key="6">
    <source>
        <dbReference type="ARBA" id="ARBA00023002"/>
    </source>
</evidence>
<evidence type="ECO:0000259" key="9">
    <source>
        <dbReference type="Pfam" id="PF00881"/>
    </source>
</evidence>
<dbReference type="InterPro" id="IPR029479">
    <property type="entry name" value="Nitroreductase"/>
</dbReference>
<dbReference type="Gene3D" id="3.40.109.10">
    <property type="entry name" value="NADH Oxidase"/>
    <property type="match status" value="1"/>
</dbReference>
<keyword evidence="3 8" id="KW-0285">Flavoprotein</keyword>
<evidence type="ECO:0000256" key="3">
    <source>
        <dbReference type="ARBA" id="ARBA00022630"/>
    </source>
</evidence>
<dbReference type="InterPro" id="IPR000415">
    <property type="entry name" value="Nitroreductase-like"/>
</dbReference>
<evidence type="ECO:0000313" key="10">
    <source>
        <dbReference type="EMBL" id="UXX80185.1"/>
    </source>
</evidence>
<dbReference type="Proteomes" id="UP001062165">
    <property type="component" value="Chromosome"/>
</dbReference>
<keyword evidence="4 8" id="KW-0288">FMN</keyword>
<keyword evidence="5 8" id="KW-0521">NADP</keyword>
<evidence type="ECO:0000256" key="4">
    <source>
        <dbReference type="ARBA" id="ARBA00022643"/>
    </source>
</evidence>
<evidence type="ECO:0000256" key="1">
    <source>
        <dbReference type="ARBA" id="ARBA00001917"/>
    </source>
</evidence>
<evidence type="ECO:0000256" key="2">
    <source>
        <dbReference type="ARBA" id="ARBA00007118"/>
    </source>
</evidence>
<accession>A0ABY6D1Z4</accession>
<proteinExistence type="inferred from homology"/>
<dbReference type="PANTHER" id="PTHR43821">
    <property type="entry name" value="NAD(P)H NITROREDUCTASE YDJA-RELATED"/>
    <property type="match status" value="1"/>
</dbReference>
<name>A0ABY6D1Z4_9BACT</name>
<evidence type="ECO:0000256" key="8">
    <source>
        <dbReference type="PIRNR" id="PIRNR000232"/>
    </source>
</evidence>
<gene>
    <name evidence="10" type="ORF">N7E81_03605</name>
</gene>
<dbReference type="SUPFAM" id="SSF55469">
    <property type="entry name" value="FMN-dependent nitroreductase-like"/>
    <property type="match status" value="1"/>
</dbReference>
<dbReference type="PANTHER" id="PTHR43821:SF1">
    <property type="entry name" value="NAD(P)H NITROREDUCTASE YDJA-RELATED"/>
    <property type="match status" value="1"/>
</dbReference>
<dbReference type="InterPro" id="IPR026021">
    <property type="entry name" value="YdjA-like"/>
</dbReference>
<evidence type="ECO:0000256" key="7">
    <source>
        <dbReference type="ARBA" id="ARBA00023027"/>
    </source>
</evidence>
<reference evidence="10" key="1">
    <citation type="submission" date="2022-10" db="EMBL/GenBank/DDBJ databases">
        <title>Comparative genomics and taxonomic characterization of three novel marine species of genus Reichenbachiella exhibiting antioxidant and polysaccharide degradation activities.</title>
        <authorList>
            <person name="Muhammad N."/>
            <person name="Lee Y.-J."/>
            <person name="Ko J."/>
            <person name="Kim S.-G."/>
        </authorList>
    </citation>
    <scope>NUCLEOTIDE SEQUENCE</scope>
    <source>
        <strain evidence="10">Wsw4-B4</strain>
    </source>
</reference>
<dbReference type="RefSeq" id="WP_263051915.1">
    <property type="nucleotide sequence ID" value="NZ_CP106735.1"/>
</dbReference>
<evidence type="ECO:0000313" key="11">
    <source>
        <dbReference type="Proteomes" id="UP001062165"/>
    </source>
</evidence>
<keyword evidence="11" id="KW-1185">Reference proteome</keyword>
<dbReference type="PIRSF" id="PIRSF000232">
    <property type="entry name" value="YdjA"/>
    <property type="match status" value="1"/>
</dbReference>
<protein>
    <recommendedName>
        <fullName evidence="8">Putative NAD(P)H nitroreductase</fullName>
        <ecNumber evidence="8">1.-.-.-</ecNumber>
    </recommendedName>
</protein>
<keyword evidence="6 8" id="KW-0560">Oxidoreductase</keyword>